<evidence type="ECO:0000256" key="4">
    <source>
        <dbReference type="ARBA" id="ARBA00022927"/>
    </source>
</evidence>
<dbReference type="EMBL" id="GBHO01015959">
    <property type="protein sequence ID" value="JAG27645.1"/>
    <property type="molecule type" value="Transcribed_RNA"/>
</dbReference>
<accession>A0A0A9YDT6</accession>
<dbReference type="EMBL" id="GBHO01041688">
    <property type="protein sequence ID" value="JAG01916.1"/>
    <property type="molecule type" value="Transcribed_RNA"/>
</dbReference>
<dbReference type="Gene3D" id="1.10.10.570">
    <property type="entry name" value="Winged helix' DNA-binding domain. Chain C. Domain 1"/>
    <property type="match status" value="1"/>
</dbReference>
<reference evidence="15" key="3">
    <citation type="journal article" date="2016" name="Gigascience">
        <title>De novo construction of an expanded transcriptome assembly for the western tarnished plant bug, Lygus hesperus.</title>
        <authorList>
            <person name="Tassone E.E."/>
            <person name="Geib S.M."/>
            <person name="Hall B."/>
            <person name="Fabrick J.A."/>
            <person name="Brent C.S."/>
            <person name="Hull J.J."/>
        </authorList>
    </citation>
    <scope>NUCLEOTIDE SEQUENCE</scope>
</reference>
<evidence type="ECO:0000313" key="11">
    <source>
        <dbReference type="EMBL" id="JAG10773.1"/>
    </source>
</evidence>
<evidence type="ECO:0000313" key="15">
    <source>
        <dbReference type="EMBL" id="JAQ09702.1"/>
    </source>
</evidence>
<dbReference type="InterPro" id="IPR036390">
    <property type="entry name" value="WH_DNA-bd_sf"/>
</dbReference>
<dbReference type="PANTHER" id="PTHR13149:SF0">
    <property type="entry name" value="VACUOLAR PROTEIN-SORTING-ASSOCIATED PROTEIN 25"/>
    <property type="match status" value="1"/>
</dbReference>
<dbReference type="Gene3D" id="1.10.10.10">
    <property type="entry name" value="Winged helix-like DNA-binding domain superfamily/Winged helix DNA-binding domain"/>
    <property type="match status" value="1"/>
</dbReference>
<evidence type="ECO:0000313" key="13">
    <source>
        <dbReference type="EMBL" id="JAG27642.1"/>
    </source>
</evidence>
<dbReference type="EMBL" id="GBHO01044714">
    <property type="protein sequence ID" value="JAF98889.1"/>
    <property type="molecule type" value="Transcribed_RNA"/>
</dbReference>
<dbReference type="GO" id="GO:0042803">
    <property type="term" value="F:protein homodimerization activity"/>
    <property type="evidence" value="ECO:0007669"/>
    <property type="project" value="TreeGrafter"/>
</dbReference>
<evidence type="ECO:0000313" key="9">
    <source>
        <dbReference type="EMBL" id="JAG01916.1"/>
    </source>
</evidence>
<comment type="similarity">
    <text evidence="1">Belongs to the VPS25 family.</text>
</comment>
<evidence type="ECO:0000256" key="2">
    <source>
        <dbReference type="ARBA" id="ARBA00017934"/>
    </source>
</evidence>
<evidence type="ECO:0000256" key="1">
    <source>
        <dbReference type="ARBA" id="ARBA00009674"/>
    </source>
</evidence>
<dbReference type="InterPro" id="IPR014041">
    <property type="entry name" value="ESCRT-II_cplx_Vps25-sub_N"/>
</dbReference>
<dbReference type="EMBL" id="GBHO01032826">
    <property type="protein sequence ID" value="JAG10778.1"/>
    <property type="molecule type" value="Transcribed_RNA"/>
</dbReference>
<dbReference type="PANTHER" id="PTHR13149">
    <property type="entry name" value="VACUOLAR PROTEIN SORTING-ASSOCIATED PROTEIN VPS25"/>
    <property type="match status" value="1"/>
</dbReference>
<gene>
    <name evidence="14" type="primary">vps25_16</name>
    <name evidence="6" type="synonym">vps25_11</name>
    <name evidence="7" type="synonym">vps25_12</name>
    <name evidence="12" type="synonym">vps25_13</name>
    <name evidence="15" type="synonym">vps25_2</name>
    <name evidence="8" type="synonym">vps25_21</name>
    <name evidence="9" type="synonym">vps25_24</name>
    <name evidence="11" type="synonym">vps25_31</name>
    <name evidence="13" type="synonym">vps25_7</name>
    <name evidence="10" type="synonym">vps25_9</name>
    <name evidence="10" type="ORF">CM83_26228</name>
    <name evidence="9" type="ORF">CM83_26230</name>
    <name evidence="12" type="ORF">CM83_26259</name>
    <name evidence="11" type="ORF">CM83_26294</name>
    <name evidence="13" type="ORF">CM83_26306</name>
    <name evidence="14" type="ORF">CM83_26329</name>
    <name evidence="6" type="ORF">CM83_26350</name>
    <name evidence="7" type="ORF">CM83_26352</name>
    <name evidence="8" type="ORF">CM83_26377</name>
    <name evidence="15" type="ORF">g.33673</name>
</gene>
<name>A0A0A9YDT6_LYGHE</name>
<reference evidence="14" key="1">
    <citation type="journal article" date="2014" name="PLoS ONE">
        <title>Transcriptome-Based Identification of ABC Transporters in the Western Tarnished Plant Bug Lygus hesperus.</title>
        <authorList>
            <person name="Hull J.J."/>
            <person name="Chaney K."/>
            <person name="Geib S.M."/>
            <person name="Fabrick J.A."/>
            <person name="Brent C.S."/>
            <person name="Walsh D."/>
            <person name="Lavine L.C."/>
        </authorList>
    </citation>
    <scope>NUCLEOTIDE SEQUENCE</scope>
</reference>
<dbReference type="AlphaFoldDB" id="A0A0A9YDT6"/>
<dbReference type="InterPro" id="IPR008570">
    <property type="entry name" value="ESCRT-II_cplx_Vps25-sub"/>
</dbReference>
<evidence type="ECO:0000313" key="6">
    <source>
        <dbReference type="EMBL" id="JAF98885.1"/>
    </source>
</evidence>
<evidence type="ECO:0000313" key="8">
    <source>
        <dbReference type="EMBL" id="JAF98889.1"/>
    </source>
</evidence>
<dbReference type="EMBL" id="GBHO01041685">
    <property type="protein sequence ID" value="JAG01919.1"/>
    <property type="molecule type" value="Transcribed_RNA"/>
</dbReference>
<dbReference type="GO" id="GO:0005198">
    <property type="term" value="F:structural molecule activity"/>
    <property type="evidence" value="ECO:0007669"/>
    <property type="project" value="TreeGrafter"/>
</dbReference>
<dbReference type="InterPro" id="IPR036388">
    <property type="entry name" value="WH-like_DNA-bd_sf"/>
</dbReference>
<evidence type="ECO:0000313" key="12">
    <source>
        <dbReference type="EMBL" id="JAG10778.1"/>
    </source>
</evidence>
<evidence type="ECO:0000313" key="10">
    <source>
        <dbReference type="EMBL" id="JAG01919.1"/>
    </source>
</evidence>
<sequence length="176" mass="20082">MEEHTIFTQFPPFYTLQQHPATREKQLSLWKSVVLSYCSERHVTKILLETAPEMDLFYNSQIQRGLARQDISAVLEYIQSQGYGLYSTEDKSVFVITPLQITQIADDIYTWASNFGLLNNVSTLAEICMGEETCRETFHALPEMIIESALRCLESSHRVALFPGTTLHELGVKFLA</sequence>
<protein>
    <recommendedName>
        <fullName evidence="2">Vacuolar protein-sorting-associated protein 25</fullName>
    </recommendedName>
    <alternativeName>
        <fullName evidence="5">ESCRT-II complex subunit VPS25</fullName>
    </alternativeName>
</protein>
<dbReference type="EMBL" id="GDHC01008927">
    <property type="protein sequence ID" value="JAQ09702.1"/>
    <property type="molecule type" value="Transcribed_RNA"/>
</dbReference>
<dbReference type="EMBL" id="GBHO01044718">
    <property type="protein sequence ID" value="JAF98885.1"/>
    <property type="molecule type" value="Transcribed_RNA"/>
</dbReference>
<dbReference type="EMBL" id="GBHO01015962">
    <property type="protein sequence ID" value="JAG27642.1"/>
    <property type="molecule type" value="Transcribed_RNA"/>
</dbReference>
<dbReference type="GO" id="GO:0043328">
    <property type="term" value="P:protein transport to vacuole involved in ubiquitin-dependent protein catabolic process via the multivesicular body sorting pathway"/>
    <property type="evidence" value="ECO:0007669"/>
    <property type="project" value="TreeGrafter"/>
</dbReference>
<dbReference type="GO" id="GO:0000814">
    <property type="term" value="C:ESCRT II complex"/>
    <property type="evidence" value="ECO:0007669"/>
    <property type="project" value="InterPro"/>
</dbReference>
<reference evidence="14" key="2">
    <citation type="submission" date="2014-07" db="EMBL/GenBank/DDBJ databases">
        <authorList>
            <person name="Hull J."/>
        </authorList>
    </citation>
    <scope>NUCLEOTIDE SEQUENCE</scope>
</reference>
<evidence type="ECO:0000256" key="3">
    <source>
        <dbReference type="ARBA" id="ARBA00022448"/>
    </source>
</evidence>
<keyword evidence="3" id="KW-0813">Transport</keyword>
<organism evidence="14">
    <name type="scientific">Lygus hesperus</name>
    <name type="common">Western plant bug</name>
    <dbReference type="NCBI Taxonomy" id="30085"/>
    <lineage>
        <taxon>Eukaryota</taxon>
        <taxon>Metazoa</taxon>
        <taxon>Ecdysozoa</taxon>
        <taxon>Arthropoda</taxon>
        <taxon>Hexapoda</taxon>
        <taxon>Insecta</taxon>
        <taxon>Pterygota</taxon>
        <taxon>Neoptera</taxon>
        <taxon>Paraneoptera</taxon>
        <taxon>Hemiptera</taxon>
        <taxon>Heteroptera</taxon>
        <taxon>Panheteroptera</taxon>
        <taxon>Cimicomorpha</taxon>
        <taxon>Miridae</taxon>
        <taxon>Mirini</taxon>
        <taxon>Lygus</taxon>
    </lineage>
</organism>
<dbReference type="SUPFAM" id="SSF46785">
    <property type="entry name" value="Winged helix' DNA-binding domain"/>
    <property type="match status" value="2"/>
</dbReference>
<evidence type="ECO:0000256" key="5">
    <source>
        <dbReference type="ARBA" id="ARBA00030094"/>
    </source>
</evidence>
<dbReference type="Pfam" id="PF05871">
    <property type="entry name" value="ESCRT-II"/>
    <property type="match status" value="1"/>
</dbReference>
<proteinExistence type="inferred from homology"/>
<dbReference type="EMBL" id="GBHO01032831">
    <property type="protein sequence ID" value="JAG10773.1"/>
    <property type="molecule type" value="Transcribed_RNA"/>
</dbReference>
<evidence type="ECO:0000313" key="14">
    <source>
        <dbReference type="EMBL" id="JAG27645.1"/>
    </source>
</evidence>
<evidence type="ECO:0000313" key="7">
    <source>
        <dbReference type="EMBL" id="JAF98886.1"/>
    </source>
</evidence>
<dbReference type="EMBL" id="GBHO01044717">
    <property type="protein sequence ID" value="JAF98886.1"/>
    <property type="molecule type" value="Transcribed_RNA"/>
</dbReference>
<keyword evidence="4" id="KW-0653">Protein transport</keyword>